<dbReference type="SUPFAM" id="SSF53335">
    <property type="entry name" value="S-adenosyl-L-methionine-dependent methyltransferases"/>
    <property type="match status" value="1"/>
</dbReference>
<dbReference type="KEGG" id="mag:amb1464"/>
<accession>Q2W7A7</accession>
<evidence type="ECO:0000259" key="3">
    <source>
        <dbReference type="Pfam" id="PF13649"/>
    </source>
</evidence>
<name>Q2W7A7_PARM1</name>
<feature type="domain" description="Microcin J25-processing protein McjB C-terminal" evidence="2">
    <location>
        <begin position="285"/>
        <end position="390"/>
    </location>
</feature>
<dbReference type="Pfam" id="PF13649">
    <property type="entry name" value="Methyltransf_25"/>
    <property type="match status" value="1"/>
</dbReference>
<dbReference type="Proteomes" id="UP000007058">
    <property type="component" value="Chromosome"/>
</dbReference>
<dbReference type="InterPro" id="IPR053521">
    <property type="entry name" value="McjB-like"/>
</dbReference>
<sequence>MAGGLPIPEAVKSRLRKLPGYALARSCYGIIRYPEERGIALARYGGKRTIFQPYGTTFPDRYPKIFSFVRDRVGDGADIRILSFGCSTGEEVFSLKSWFPAARIRGLDVNSYNVRTCRRRWRRDGRDPRLSFDVADSTAREASESYDAIFAMAIFRHGRLSDDSRRCDPEIRFADFERSVADLARCLKPGGVLVIRYANFRFSDTAVAADFETMQTFPDGPVSPFYGRDNSRLADGSGDDGVFRKKSGAGATRSSDQPRPVDGRRWSSLPLLMEAGLALAGARLLTVLPFRIAVRWAGLHHHAVSPRDLGLVSRMPSVPEAAAIGQAIRRIARRAPFRAVCLQQALAAAIMLRRRRLPVELHFSVGRDGAGLRAHARSLSNQTVVTGAESGCDHQPIAIFSAPGANLDRR</sequence>
<dbReference type="AlphaFoldDB" id="Q2W7A7"/>
<evidence type="ECO:0000313" key="5">
    <source>
        <dbReference type="Proteomes" id="UP000007058"/>
    </source>
</evidence>
<keyword evidence="5" id="KW-1185">Reference proteome</keyword>
<dbReference type="InterPro" id="IPR041698">
    <property type="entry name" value="Methyltransf_25"/>
</dbReference>
<dbReference type="Pfam" id="PF13471">
    <property type="entry name" value="Transglut_core3"/>
    <property type="match status" value="1"/>
</dbReference>
<evidence type="ECO:0000313" key="4">
    <source>
        <dbReference type="EMBL" id="BAE50268.1"/>
    </source>
</evidence>
<dbReference type="EMBL" id="AP007255">
    <property type="protein sequence ID" value="BAE50268.1"/>
    <property type="molecule type" value="Genomic_DNA"/>
</dbReference>
<dbReference type="Gene3D" id="3.40.50.150">
    <property type="entry name" value="Vaccinia Virus protein VP39"/>
    <property type="match status" value="1"/>
</dbReference>
<feature type="domain" description="Methyltransferase" evidence="3">
    <location>
        <begin position="81"/>
        <end position="191"/>
    </location>
</feature>
<dbReference type="InterPro" id="IPR032708">
    <property type="entry name" value="McjB_C"/>
</dbReference>
<dbReference type="InterPro" id="IPR029063">
    <property type="entry name" value="SAM-dependent_MTases_sf"/>
</dbReference>
<gene>
    <name evidence="4" type="ordered locus">amb1464</name>
</gene>
<reference evidence="4 5" key="1">
    <citation type="journal article" date="2005" name="DNA Res.">
        <title>Complete genome sequence of the facultative anaerobic magnetotactic bacterium Magnetospirillum sp. strain AMB-1.</title>
        <authorList>
            <person name="Matsunaga T."/>
            <person name="Okamura Y."/>
            <person name="Fukuda Y."/>
            <person name="Wahyudi A.T."/>
            <person name="Murase Y."/>
            <person name="Takeyama H."/>
        </authorList>
    </citation>
    <scope>NUCLEOTIDE SEQUENCE [LARGE SCALE GENOMIC DNA]</scope>
    <source>
        <strain evidence="5">ATCC 700264 / AMB-1</strain>
    </source>
</reference>
<proteinExistence type="predicted"/>
<evidence type="ECO:0000256" key="1">
    <source>
        <dbReference type="SAM" id="MobiDB-lite"/>
    </source>
</evidence>
<dbReference type="STRING" id="342108.amb1464"/>
<feature type="region of interest" description="Disordered" evidence="1">
    <location>
        <begin position="222"/>
        <end position="262"/>
    </location>
</feature>
<protein>
    <recommendedName>
        <fullName evidence="6">Methyltransferase type 11 domain-containing protein</fullName>
    </recommendedName>
</protein>
<dbReference type="HOGENOM" id="CLU_670495_0_0_5"/>
<evidence type="ECO:0000259" key="2">
    <source>
        <dbReference type="Pfam" id="PF13471"/>
    </source>
</evidence>
<dbReference type="NCBIfam" id="NF033537">
    <property type="entry name" value="lasso_biosyn_B2"/>
    <property type="match status" value="1"/>
</dbReference>
<organism evidence="4 5">
    <name type="scientific">Paramagnetospirillum magneticum (strain ATCC 700264 / AMB-1)</name>
    <name type="common">Magnetospirillum magneticum</name>
    <dbReference type="NCBI Taxonomy" id="342108"/>
    <lineage>
        <taxon>Bacteria</taxon>
        <taxon>Pseudomonadati</taxon>
        <taxon>Pseudomonadota</taxon>
        <taxon>Alphaproteobacteria</taxon>
        <taxon>Rhodospirillales</taxon>
        <taxon>Magnetospirillaceae</taxon>
        <taxon>Paramagnetospirillum</taxon>
    </lineage>
</organism>
<evidence type="ECO:0008006" key="6">
    <source>
        <dbReference type="Google" id="ProtNLM"/>
    </source>
</evidence>